<dbReference type="GO" id="GO:0006310">
    <property type="term" value="P:DNA recombination"/>
    <property type="evidence" value="ECO:0007669"/>
    <property type="project" value="UniProtKB-KW"/>
</dbReference>
<dbReference type="GO" id="GO:0003677">
    <property type="term" value="F:DNA binding"/>
    <property type="evidence" value="ECO:0007669"/>
    <property type="project" value="UniProtKB-UniRule"/>
</dbReference>
<name>A0A7G5EI27_9BURK</name>
<dbReference type="InterPro" id="IPR010998">
    <property type="entry name" value="Integrase_recombinase_N"/>
</dbReference>
<dbReference type="PROSITE" id="PS51898">
    <property type="entry name" value="TYR_RECOMBINASE"/>
    <property type="match status" value="1"/>
</dbReference>
<dbReference type="InterPro" id="IPR044068">
    <property type="entry name" value="CB"/>
</dbReference>
<dbReference type="GO" id="GO:0015074">
    <property type="term" value="P:DNA integration"/>
    <property type="evidence" value="ECO:0007669"/>
    <property type="project" value="UniProtKB-KW"/>
</dbReference>
<dbReference type="RefSeq" id="WP_182322543.1">
    <property type="nucleotide sequence ID" value="NZ_CP058554.1"/>
</dbReference>
<comment type="similarity">
    <text evidence="1">Belongs to the 'phage' integrase family.</text>
</comment>
<dbReference type="AlphaFoldDB" id="A0A7G5EI27"/>
<dbReference type="Gene3D" id="1.10.443.10">
    <property type="entry name" value="Intergrase catalytic core"/>
    <property type="match status" value="1"/>
</dbReference>
<dbReference type="SUPFAM" id="SSF56349">
    <property type="entry name" value="DNA breaking-rejoining enzymes"/>
    <property type="match status" value="1"/>
</dbReference>
<dbReference type="Proteomes" id="UP000515240">
    <property type="component" value="Chromosome"/>
</dbReference>
<keyword evidence="4" id="KW-0233">DNA recombination</keyword>
<proteinExistence type="inferred from homology"/>
<organism evidence="8 9">
    <name type="scientific">Comamonas piscis</name>
    <dbReference type="NCBI Taxonomy" id="1562974"/>
    <lineage>
        <taxon>Bacteria</taxon>
        <taxon>Pseudomonadati</taxon>
        <taxon>Pseudomonadota</taxon>
        <taxon>Betaproteobacteria</taxon>
        <taxon>Burkholderiales</taxon>
        <taxon>Comamonadaceae</taxon>
        <taxon>Comamonas</taxon>
    </lineage>
</organism>
<dbReference type="EMBL" id="CP058554">
    <property type="protein sequence ID" value="QMV73652.1"/>
    <property type="molecule type" value="Genomic_DNA"/>
</dbReference>
<keyword evidence="2" id="KW-0229">DNA integration</keyword>
<dbReference type="InterPro" id="IPR046668">
    <property type="entry name" value="DUF6538"/>
</dbReference>
<evidence type="ECO:0000256" key="3">
    <source>
        <dbReference type="ARBA" id="ARBA00023125"/>
    </source>
</evidence>
<evidence type="ECO:0000313" key="9">
    <source>
        <dbReference type="Proteomes" id="UP000515240"/>
    </source>
</evidence>
<protein>
    <submittedName>
        <fullName evidence="8">Tyrosine-type recombinase/integrase</fullName>
    </submittedName>
</protein>
<feature type="domain" description="Core-binding (CB)" evidence="7">
    <location>
        <begin position="249"/>
        <end position="331"/>
    </location>
</feature>
<feature type="domain" description="Tyr recombinase" evidence="6">
    <location>
        <begin position="361"/>
        <end position="554"/>
    </location>
</feature>
<dbReference type="Pfam" id="PF00589">
    <property type="entry name" value="Phage_integrase"/>
    <property type="match status" value="1"/>
</dbReference>
<dbReference type="Pfam" id="PF20172">
    <property type="entry name" value="DUF6538"/>
    <property type="match status" value="1"/>
</dbReference>
<evidence type="ECO:0000256" key="4">
    <source>
        <dbReference type="ARBA" id="ARBA00023172"/>
    </source>
</evidence>
<evidence type="ECO:0000313" key="8">
    <source>
        <dbReference type="EMBL" id="QMV73652.1"/>
    </source>
</evidence>
<dbReference type="InterPro" id="IPR011010">
    <property type="entry name" value="DNA_brk_join_enz"/>
</dbReference>
<dbReference type="CDD" id="cd01184">
    <property type="entry name" value="INT_C_like_1"/>
    <property type="match status" value="1"/>
</dbReference>
<dbReference type="InterPro" id="IPR013762">
    <property type="entry name" value="Integrase-like_cat_sf"/>
</dbReference>
<dbReference type="PROSITE" id="PS51900">
    <property type="entry name" value="CB"/>
    <property type="match status" value="1"/>
</dbReference>
<reference evidence="8 9" key="1">
    <citation type="journal article" date="2020" name="G3 (Bethesda)">
        <title>CeMbio - The Caenorhabditis elegans Microbiome Resource.</title>
        <authorList>
            <person name="Dirksen P."/>
            <person name="Assie A."/>
            <person name="Zimmermann J."/>
            <person name="Zhang F."/>
            <person name="Tietje A.M."/>
            <person name="Marsh S.A."/>
            <person name="Felix M.A."/>
            <person name="Shapira M."/>
            <person name="Kaleta C."/>
            <person name="Schulenburg H."/>
            <person name="Samuel B."/>
        </authorList>
    </citation>
    <scope>NUCLEOTIDE SEQUENCE [LARGE SCALE GENOMIC DNA]</scope>
    <source>
        <strain evidence="8 9">BIGb0172</strain>
    </source>
</reference>
<dbReference type="InterPro" id="IPR002104">
    <property type="entry name" value="Integrase_catalytic"/>
</dbReference>
<evidence type="ECO:0000259" key="7">
    <source>
        <dbReference type="PROSITE" id="PS51900"/>
    </source>
</evidence>
<sequence>MARGAVGLHLRKGSSIYQLRVAVPEGLKSTYGTDRIRESLETSDRQEAILKANRRRTELLEEFEAKSKVLNPKALDVITPELAQVLADGARRRVLQGDRSRRQGNDPIFNALSQAALSRLPFMPNPDGSITLPERDPLDGLSLWETIGLEVLNGRQFQEAGEDLARMNLRSVLPLLQADALAMGFTVIRETGGLKEALYAYLSAYRMGWQEATQRDAGEPIETDNPLPLTFAPKDSTGALAASKSHTNTTLMEVYGRWLKIKTRTTSTEQAYKLAVEWCEGHLGRPLYVQRVTREQGDSFRSWLQESDRGIGKKTARDRLTAIKSLLIYAYRELGLIDKQPWEGLDIRVPKTPTRRSWKEEELQTLFGQPLFQAYDTPKGSKSGSDSAYWIPLLGLYTGARIGELAQLRTTDITDEDGTPVLRITDEDGKRLKTDASRRSIPIHPELIRLGLLEYAEAIRKAGHASLWPILTLPPERPGLNISNWFGQYRRDSGLTEAYPDFHSFRHLVRTRMSKAKIPEKVQDAITGHETQGSIGTRVYQGIDLEDRLEAILSLSYSSISLPRVYTSPRLEKASRGRQKGYKVKTKED</sequence>
<dbReference type="PANTHER" id="PTHR30349:SF41">
    <property type="entry name" value="INTEGRASE_RECOMBINASE PROTEIN MJ0367-RELATED"/>
    <property type="match status" value="1"/>
</dbReference>
<keyword evidence="3 5" id="KW-0238">DNA-binding</keyword>
<evidence type="ECO:0000256" key="2">
    <source>
        <dbReference type="ARBA" id="ARBA00022908"/>
    </source>
</evidence>
<dbReference type="KEGG" id="cpis:HS961_12905"/>
<keyword evidence="9" id="KW-1185">Reference proteome</keyword>
<evidence type="ECO:0000256" key="5">
    <source>
        <dbReference type="PROSITE-ProRule" id="PRU01248"/>
    </source>
</evidence>
<accession>A0A7G5EI27</accession>
<dbReference type="InterPro" id="IPR050090">
    <property type="entry name" value="Tyrosine_recombinase_XerCD"/>
</dbReference>
<dbReference type="Gene3D" id="1.10.150.130">
    <property type="match status" value="1"/>
</dbReference>
<dbReference type="PANTHER" id="PTHR30349">
    <property type="entry name" value="PHAGE INTEGRASE-RELATED"/>
    <property type="match status" value="1"/>
</dbReference>
<evidence type="ECO:0000259" key="6">
    <source>
        <dbReference type="PROSITE" id="PS51898"/>
    </source>
</evidence>
<gene>
    <name evidence="8" type="ORF">HS961_12905</name>
</gene>
<evidence type="ECO:0000256" key="1">
    <source>
        <dbReference type="ARBA" id="ARBA00008857"/>
    </source>
</evidence>